<protein>
    <submittedName>
        <fullName evidence="1">Uncharacterized protein</fullName>
    </submittedName>
</protein>
<sequence>MLVLSQPLLRRKLARRRLSHCRRSGMEEIYFGPTGAA</sequence>
<dbReference type="AlphaFoldDB" id="A0A1L3LHI7"/>
<dbReference type="Proteomes" id="UP000182306">
    <property type="component" value="Chromosome"/>
</dbReference>
<accession>A0A1L3LHI7</accession>
<proteinExistence type="predicted"/>
<evidence type="ECO:0000313" key="1">
    <source>
        <dbReference type="EMBL" id="APG89574.1"/>
    </source>
</evidence>
<name>A0A1L3LHI7_9HYPH</name>
<dbReference type="EMBL" id="CP013107">
    <property type="protein sequence ID" value="APG89574.1"/>
    <property type="molecule type" value="Genomic_DNA"/>
</dbReference>
<keyword evidence="2" id="KW-1185">Reference proteome</keyword>
<organism evidence="1 2">
    <name type="scientific">Sinorhizobium americanum</name>
    <dbReference type="NCBI Taxonomy" id="194963"/>
    <lineage>
        <taxon>Bacteria</taxon>
        <taxon>Pseudomonadati</taxon>
        <taxon>Pseudomonadota</taxon>
        <taxon>Alphaproteobacteria</taxon>
        <taxon>Hyphomicrobiales</taxon>
        <taxon>Rhizobiaceae</taxon>
        <taxon>Sinorhizobium/Ensifer group</taxon>
        <taxon>Sinorhizobium</taxon>
    </lineage>
</organism>
<gene>
    <name evidence="1" type="ORF">SAMCFNEI73_Ch0240</name>
</gene>
<evidence type="ECO:0000313" key="2">
    <source>
        <dbReference type="Proteomes" id="UP000182306"/>
    </source>
</evidence>
<dbReference type="KEGG" id="same:SAMCFNEI73_Ch0240"/>
<reference evidence="1 2" key="1">
    <citation type="submission" date="2015-10" db="EMBL/GenBank/DDBJ databases">
        <title>Genomic differences between typical nodule nitrogen-fixing rhizobial strains and those coming from bean seeds.</title>
        <authorList>
            <person name="Peralta H."/>
            <person name="Aguilar-Vera A."/>
            <person name="Diaz R."/>
            <person name="Mora Y."/>
            <person name="Martinez-Batallar G."/>
            <person name="Salazar E."/>
            <person name="Vargas-Lagunas C."/>
            <person name="Encarnacion S."/>
            <person name="Girard L."/>
            <person name="Mora J."/>
        </authorList>
    </citation>
    <scope>NUCLEOTIDE SEQUENCE [LARGE SCALE GENOMIC DNA]</scope>
    <source>
        <strain evidence="1 2">CFNEI 73</strain>
    </source>
</reference>